<organism evidence="2 3">
    <name type="scientific">Zobellella aerophila</name>
    <dbReference type="NCBI Taxonomy" id="870480"/>
    <lineage>
        <taxon>Bacteria</taxon>
        <taxon>Pseudomonadati</taxon>
        <taxon>Pseudomonadota</taxon>
        <taxon>Gammaproteobacteria</taxon>
        <taxon>Aeromonadales</taxon>
        <taxon>Aeromonadaceae</taxon>
        <taxon>Zobellella</taxon>
    </lineage>
</organism>
<comment type="caution">
    <text evidence="2">The sequence shown here is derived from an EMBL/GenBank/DDBJ whole genome shotgun (WGS) entry which is preliminary data.</text>
</comment>
<keyword evidence="3" id="KW-1185">Reference proteome</keyword>
<dbReference type="CDD" id="cd24082">
    <property type="entry name" value="ASKHA_NBD_GspK-like"/>
    <property type="match status" value="1"/>
</dbReference>
<dbReference type="Pfam" id="PF01869">
    <property type="entry name" value="BcrAD_BadFG"/>
    <property type="match status" value="1"/>
</dbReference>
<evidence type="ECO:0000313" key="2">
    <source>
        <dbReference type="EMBL" id="GAA3551674.1"/>
    </source>
</evidence>
<sequence>MIGHILVVDGGGTKTAASLYDVRGDELASVMAGPSSLTQELEGGCATIAAVIEQLLLQTRTEAPDCSIVVGVAGAGNPVQRQALAAGLNAYPHLLITTDAQLALYGANLGRPVNVITLGTGSVAMQLTATGDTRQLGGWGFPIADHGGGAQLGFSAVQALIDAYDAGDIAQSPCLLALQDKIGTTRCDILAWVRQAKAKDYAALSHIVAQHSERCTLAHELMLKAAQAVDALIDKMGRDNILPIVLLGGMAQVIYPYLSQQHRQRIIPTQGSALSGGVLLAKKELERGPHGRRQ</sequence>
<dbReference type="Gene3D" id="3.30.420.40">
    <property type="match status" value="2"/>
</dbReference>
<dbReference type="InterPro" id="IPR052519">
    <property type="entry name" value="Euk-type_GlcNAc_Kinase"/>
</dbReference>
<name>A0ABP6WJ46_9GAMM</name>
<accession>A0ABP6WJ46</accession>
<dbReference type="PANTHER" id="PTHR43190:SF3">
    <property type="entry name" value="N-ACETYL-D-GLUCOSAMINE KINASE"/>
    <property type="match status" value="1"/>
</dbReference>
<gene>
    <name evidence="2" type="ORF">GCM10022394_34890</name>
</gene>
<evidence type="ECO:0000259" key="1">
    <source>
        <dbReference type="Pfam" id="PF01869"/>
    </source>
</evidence>
<evidence type="ECO:0000313" key="3">
    <source>
        <dbReference type="Proteomes" id="UP001500795"/>
    </source>
</evidence>
<dbReference type="EMBL" id="BAABCX010000009">
    <property type="protein sequence ID" value="GAA3551674.1"/>
    <property type="molecule type" value="Genomic_DNA"/>
</dbReference>
<protein>
    <submittedName>
        <fullName evidence="2">BadF/BadG/BcrA/BcrD ATPase family protein</fullName>
    </submittedName>
</protein>
<dbReference type="Proteomes" id="UP001500795">
    <property type="component" value="Unassembled WGS sequence"/>
</dbReference>
<dbReference type="InterPro" id="IPR002731">
    <property type="entry name" value="ATPase_BadF"/>
</dbReference>
<feature type="domain" description="ATPase BadF/BadG/BcrA/BcrD type" evidence="1">
    <location>
        <begin position="8"/>
        <end position="253"/>
    </location>
</feature>
<dbReference type="RefSeq" id="WP_344960145.1">
    <property type="nucleotide sequence ID" value="NZ_BAABCX010000009.1"/>
</dbReference>
<dbReference type="PANTHER" id="PTHR43190">
    <property type="entry name" value="N-ACETYL-D-GLUCOSAMINE KINASE"/>
    <property type="match status" value="1"/>
</dbReference>
<dbReference type="InterPro" id="IPR043129">
    <property type="entry name" value="ATPase_NBD"/>
</dbReference>
<dbReference type="SUPFAM" id="SSF53067">
    <property type="entry name" value="Actin-like ATPase domain"/>
    <property type="match status" value="2"/>
</dbReference>
<reference evidence="3" key="1">
    <citation type="journal article" date="2019" name="Int. J. Syst. Evol. Microbiol.">
        <title>The Global Catalogue of Microorganisms (GCM) 10K type strain sequencing project: providing services to taxonomists for standard genome sequencing and annotation.</title>
        <authorList>
            <consortium name="The Broad Institute Genomics Platform"/>
            <consortium name="The Broad Institute Genome Sequencing Center for Infectious Disease"/>
            <person name="Wu L."/>
            <person name="Ma J."/>
        </authorList>
    </citation>
    <scope>NUCLEOTIDE SEQUENCE [LARGE SCALE GENOMIC DNA]</scope>
    <source>
        <strain evidence="3">JCM 17110</strain>
    </source>
</reference>
<proteinExistence type="predicted"/>